<dbReference type="NCBIfam" id="TIGR00589">
    <property type="entry name" value="ogt"/>
    <property type="match status" value="1"/>
</dbReference>
<name>A6GGX7_9BACT</name>
<dbReference type="FunFam" id="1.10.10.10:FF:000337">
    <property type="entry name" value="Methylated-DNA--protein-cysteine methyltransferase"/>
    <property type="match status" value="1"/>
</dbReference>
<dbReference type="RefSeq" id="WP_006975965.1">
    <property type="nucleotide sequence ID" value="NZ_ABCS01000112.1"/>
</dbReference>
<evidence type="ECO:0000259" key="9">
    <source>
        <dbReference type="Pfam" id="PF01035"/>
    </source>
</evidence>
<dbReference type="AlphaFoldDB" id="A6GGX7"/>
<dbReference type="InterPro" id="IPR036631">
    <property type="entry name" value="MGMT_N_sf"/>
</dbReference>
<comment type="caution">
    <text evidence="11">The sequence shown here is derived from an EMBL/GenBank/DDBJ whole genome shotgun (WGS) entry which is preliminary data.</text>
</comment>
<proteinExistence type="inferred from homology"/>
<keyword evidence="6 8" id="KW-0234">DNA repair</keyword>
<dbReference type="InterPro" id="IPR023546">
    <property type="entry name" value="MGMT"/>
</dbReference>
<sequence>MTRRYEQSMTSPLGPLRLVASERGLCGVYFEDHGKPQAEPAQRVEAHPMLDLARAQIGEYLEGQREDFELTLAPEGTPFQRQVWAALLDIPHGQTRSYGELAAALGRPTAARAVGLANGRNPLSIVVPCHRVIGHGGSLTGYAGGLERKRWLLAHEGSLPLDPATAVRLRARRS</sequence>
<keyword evidence="4 8" id="KW-0808">Transferase</keyword>
<dbReference type="HAMAP" id="MF_00772">
    <property type="entry name" value="OGT"/>
    <property type="match status" value="1"/>
</dbReference>
<evidence type="ECO:0000256" key="6">
    <source>
        <dbReference type="ARBA" id="ARBA00023204"/>
    </source>
</evidence>
<dbReference type="CDD" id="cd06445">
    <property type="entry name" value="ATase"/>
    <property type="match status" value="1"/>
</dbReference>
<comment type="function">
    <text evidence="8">Involved in the cellular defense against the biological effects of O6-methylguanine (O6-MeG) and O4-methylthymine (O4-MeT) in DNA. Repairs the methylated nucleobase in DNA by stoichiometrically transferring the methyl group to a cysteine residue in the enzyme. This is a suicide reaction: the enzyme is irreversibly inactivated.</text>
</comment>
<dbReference type="InterPro" id="IPR036388">
    <property type="entry name" value="WH-like_DNA-bd_sf"/>
</dbReference>
<keyword evidence="5 8" id="KW-0227">DNA damage</keyword>
<dbReference type="GO" id="GO:0003908">
    <property type="term" value="F:methylated-DNA-[protein]-cysteine S-methyltransferase activity"/>
    <property type="evidence" value="ECO:0007669"/>
    <property type="project" value="UniProtKB-UniRule"/>
</dbReference>
<dbReference type="PANTHER" id="PTHR10815">
    <property type="entry name" value="METHYLATED-DNA--PROTEIN-CYSTEINE METHYLTRANSFERASE"/>
    <property type="match status" value="1"/>
</dbReference>
<dbReference type="Proteomes" id="UP000005801">
    <property type="component" value="Unassembled WGS sequence"/>
</dbReference>
<dbReference type="GO" id="GO:0006307">
    <property type="term" value="P:DNA alkylation repair"/>
    <property type="evidence" value="ECO:0007669"/>
    <property type="project" value="UniProtKB-UniRule"/>
</dbReference>
<dbReference type="Pfam" id="PF02870">
    <property type="entry name" value="Methyltransf_1N"/>
    <property type="match status" value="1"/>
</dbReference>
<evidence type="ECO:0000256" key="7">
    <source>
        <dbReference type="ARBA" id="ARBA00049348"/>
    </source>
</evidence>
<dbReference type="STRING" id="391625.PPSIR1_20059"/>
<comment type="miscellaneous">
    <text evidence="8">This enzyme catalyzes only one turnover and therefore is not strictly catalytic. According to one definition, an enzyme is a biocatalyst that acts repeatedly and over many reaction cycles.</text>
</comment>
<dbReference type="PROSITE" id="PS00374">
    <property type="entry name" value="MGMT"/>
    <property type="match status" value="1"/>
</dbReference>
<comment type="similarity">
    <text evidence="8">Belongs to the MGMT family.</text>
</comment>
<evidence type="ECO:0000256" key="8">
    <source>
        <dbReference type="HAMAP-Rule" id="MF_00772"/>
    </source>
</evidence>
<evidence type="ECO:0000313" key="11">
    <source>
        <dbReference type="EMBL" id="EDM74862.1"/>
    </source>
</evidence>
<dbReference type="EMBL" id="ABCS01000112">
    <property type="protein sequence ID" value="EDM74862.1"/>
    <property type="molecule type" value="Genomic_DNA"/>
</dbReference>
<dbReference type="OrthoDB" id="9802228at2"/>
<keyword evidence="2 8" id="KW-0963">Cytoplasm</keyword>
<comment type="catalytic activity">
    <reaction evidence="1 8">
        <text>a 4-O-methyl-thymidine in DNA + L-cysteinyl-[protein] = a thymidine in DNA + S-methyl-L-cysteinyl-[protein]</text>
        <dbReference type="Rhea" id="RHEA:53428"/>
        <dbReference type="Rhea" id="RHEA-COMP:10131"/>
        <dbReference type="Rhea" id="RHEA-COMP:10132"/>
        <dbReference type="Rhea" id="RHEA-COMP:13555"/>
        <dbReference type="Rhea" id="RHEA-COMP:13556"/>
        <dbReference type="ChEBI" id="CHEBI:29950"/>
        <dbReference type="ChEBI" id="CHEBI:82612"/>
        <dbReference type="ChEBI" id="CHEBI:137386"/>
        <dbReference type="ChEBI" id="CHEBI:137387"/>
        <dbReference type="EC" id="2.1.1.63"/>
    </reaction>
</comment>
<dbReference type="EC" id="2.1.1.63" evidence="8"/>
<feature type="domain" description="Methylguanine DNA methyltransferase ribonuclease-like" evidence="10">
    <location>
        <begin position="5"/>
        <end position="73"/>
    </location>
</feature>
<keyword evidence="12" id="KW-1185">Reference proteome</keyword>
<evidence type="ECO:0000313" key="12">
    <source>
        <dbReference type="Proteomes" id="UP000005801"/>
    </source>
</evidence>
<dbReference type="InterPro" id="IPR001497">
    <property type="entry name" value="MethylDNA_cys_MeTrfase_AS"/>
</dbReference>
<dbReference type="SUPFAM" id="SSF53155">
    <property type="entry name" value="Methylated DNA-protein cysteine methyltransferase domain"/>
    <property type="match status" value="1"/>
</dbReference>
<dbReference type="InterPro" id="IPR014048">
    <property type="entry name" value="MethylDNA_cys_MeTrfase_DNA-bd"/>
</dbReference>
<dbReference type="eggNOG" id="COG0350">
    <property type="taxonomic scope" value="Bacteria"/>
</dbReference>
<dbReference type="SUPFAM" id="SSF46767">
    <property type="entry name" value="Methylated DNA-protein cysteine methyltransferase, C-terminal domain"/>
    <property type="match status" value="1"/>
</dbReference>
<evidence type="ECO:0000256" key="1">
    <source>
        <dbReference type="ARBA" id="ARBA00001286"/>
    </source>
</evidence>
<comment type="catalytic activity">
    <reaction evidence="7 8">
        <text>a 6-O-methyl-2'-deoxyguanosine in DNA + L-cysteinyl-[protein] = S-methyl-L-cysteinyl-[protein] + a 2'-deoxyguanosine in DNA</text>
        <dbReference type="Rhea" id="RHEA:24000"/>
        <dbReference type="Rhea" id="RHEA-COMP:10131"/>
        <dbReference type="Rhea" id="RHEA-COMP:10132"/>
        <dbReference type="Rhea" id="RHEA-COMP:11367"/>
        <dbReference type="Rhea" id="RHEA-COMP:11368"/>
        <dbReference type="ChEBI" id="CHEBI:29950"/>
        <dbReference type="ChEBI" id="CHEBI:82612"/>
        <dbReference type="ChEBI" id="CHEBI:85445"/>
        <dbReference type="ChEBI" id="CHEBI:85448"/>
        <dbReference type="EC" id="2.1.1.63"/>
    </reaction>
</comment>
<protein>
    <recommendedName>
        <fullName evidence="8">Methylated-DNA--protein-cysteine methyltransferase</fullName>
        <ecNumber evidence="8">2.1.1.63</ecNumber>
    </recommendedName>
    <alternativeName>
        <fullName evidence="8">6-O-methylguanine-DNA methyltransferase</fullName>
        <shortName evidence="8">MGMT</shortName>
    </alternativeName>
    <alternativeName>
        <fullName evidence="8">O-6-methylguanine-DNA-alkyltransferase</fullName>
    </alternativeName>
</protein>
<evidence type="ECO:0000256" key="2">
    <source>
        <dbReference type="ARBA" id="ARBA00022490"/>
    </source>
</evidence>
<dbReference type="InterPro" id="IPR036217">
    <property type="entry name" value="MethylDNA_cys_MeTrfase_DNAb"/>
</dbReference>
<reference evidence="11 12" key="1">
    <citation type="submission" date="2007-06" db="EMBL/GenBank/DDBJ databases">
        <authorList>
            <person name="Shimkets L."/>
            <person name="Ferriera S."/>
            <person name="Johnson J."/>
            <person name="Kravitz S."/>
            <person name="Beeson K."/>
            <person name="Sutton G."/>
            <person name="Rogers Y.-H."/>
            <person name="Friedman R."/>
            <person name="Frazier M."/>
            <person name="Venter J.C."/>
        </authorList>
    </citation>
    <scope>NUCLEOTIDE SEQUENCE [LARGE SCALE GENOMIC DNA]</scope>
    <source>
        <strain evidence="11 12">SIR-1</strain>
    </source>
</reference>
<dbReference type="Gene3D" id="1.10.10.10">
    <property type="entry name" value="Winged helix-like DNA-binding domain superfamily/Winged helix DNA-binding domain"/>
    <property type="match status" value="1"/>
</dbReference>
<evidence type="ECO:0000256" key="5">
    <source>
        <dbReference type="ARBA" id="ARBA00022763"/>
    </source>
</evidence>
<dbReference type="GO" id="GO:0005737">
    <property type="term" value="C:cytoplasm"/>
    <property type="evidence" value="ECO:0007669"/>
    <property type="project" value="UniProtKB-SubCell"/>
</dbReference>
<organism evidence="11 12">
    <name type="scientific">Plesiocystis pacifica SIR-1</name>
    <dbReference type="NCBI Taxonomy" id="391625"/>
    <lineage>
        <taxon>Bacteria</taxon>
        <taxon>Pseudomonadati</taxon>
        <taxon>Myxococcota</taxon>
        <taxon>Polyangia</taxon>
        <taxon>Nannocystales</taxon>
        <taxon>Nannocystaceae</taxon>
        <taxon>Plesiocystis</taxon>
    </lineage>
</organism>
<feature type="domain" description="Methylated-DNA-[protein]-cysteine S-methyltransferase DNA binding" evidence="9">
    <location>
        <begin position="78"/>
        <end position="157"/>
    </location>
</feature>
<keyword evidence="3 8" id="KW-0489">Methyltransferase</keyword>
<accession>A6GGX7</accession>
<dbReference type="PANTHER" id="PTHR10815:SF5">
    <property type="entry name" value="METHYLATED-DNA--PROTEIN-CYSTEINE METHYLTRANSFERASE"/>
    <property type="match status" value="1"/>
</dbReference>
<dbReference type="Pfam" id="PF01035">
    <property type="entry name" value="DNA_binding_1"/>
    <property type="match status" value="1"/>
</dbReference>
<evidence type="ECO:0000259" key="10">
    <source>
        <dbReference type="Pfam" id="PF02870"/>
    </source>
</evidence>
<evidence type="ECO:0000256" key="4">
    <source>
        <dbReference type="ARBA" id="ARBA00022679"/>
    </source>
</evidence>
<evidence type="ECO:0000256" key="3">
    <source>
        <dbReference type="ARBA" id="ARBA00022603"/>
    </source>
</evidence>
<feature type="active site" description="Nucleophile; methyl group acceptor" evidence="8">
    <location>
        <position position="129"/>
    </location>
</feature>
<comment type="subcellular location">
    <subcellularLocation>
        <location evidence="8">Cytoplasm</location>
    </subcellularLocation>
</comment>
<dbReference type="Gene3D" id="3.30.160.70">
    <property type="entry name" value="Methylated DNA-protein cysteine methyltransferase domain"/>
    <property type="match status" value="1"/>
</dbReference>
<dbReference type="GO" id="GO:0032259">
    <property type="term" value="P:methylation"/>
    <property type="evidence" value="ECO:0007669"/>
    <property type="project" value="UniProtKB-KW"/>
</dbReference>
<gene>
    <name evidence="11" type="ORF">PPSIR1_20059</name>
</gene>
<dbReference type="InterPro" id="IPR008332">
    <property type="entry name" value="MethylG_MeTrfase_N"/>
</dbReference>